<organism evidence="3 4">
    <name type="scientific">Rhodocista pekingensis</name>
    <dbReference type="NCBI Taxonomy" id="201185"/>
    <lineage>
        <taxon>Bacteria</taxon>
        <taxon>Pseudomonadati</taxon>
        <taxon>Pseudomonadota</taxon>
        <taxon>Alphaproteobacteria</taxon>
        <taxon>Rhodospirillales</taxon>
        <taxon>Azospirillaceae</taxon>
        <taxon>Rhodocista</taxon>
    </lineage>
</organism>
<dbReference type="Pfam" id="PF13386">
    <property type="entry name" value="DsbD_2"/>
    <property type="match status" value="1"/>
</dbReference>
<name>A0ABW2KSC0_9PROT</name>
<dbReference type="InterPro" id="IPR039447">
    <property type="entry name" value="UreH-like_TM_dom"/>
</dbReference>
<dbReference type="PANTHER" id="PTHR42208">
    <property type="entry name" value="HEAVY METAL TRANSPORTER-RELATED"/>
    <property type="match status" value="1"/>
</dbReference>
<evidence type="ECO:0000313" key="4">
    <source>
        <dbReference type="Proteomes" id="UP001596456"/>
    </source>
</evidence>
<evidence type="ECO:0000256" key="1">
    <source>
        <dbReference type="SAM" id="Phobius"/>
    </source>
</evidence>
<feature type="transmembrane region" description="Helical" evidence="1">
    <location>
        <begin position="118"/>
        <end position="136"/>
    </location>
</feature>
<dbReference type="RefSeq" id="WP_377356371.1">
    <property type="nucleotide sequence ID" value="NZ_JBHTCM010000004.1"/>
</dbReference>
<proteinExistence type="predicted"/>
<sequence length="270" mass="27382">MMPEISLVAAWITMHDHAHTIVATGNSLYPVMAAMFLTGLAGGFGHCTTMCGPFVMAQVAGGIAGRGPVEAAPPPMLSRLRGGLLLPYHAGRLTTYAALGGAVGGLSGLVVRATEYRWLLAAFMLLAALLFLGQGLKGLSAWMPALLRLTGRAGGGWAQALGLRLSRPLRPLFARPGGINGYLLGLVLGFLPCGFLYAALASAVGVGSAAGGFLVMAAFAAGTVPALVAVGVLGSAAGFRWGGVMRAVAPALMLFNAGVLGLMAWHAVSA</sequence>
<evidence type="ECO:0000313" key="3">
    <source>
        <dbReference type="EMBL" id="MFC7332151.1"/>
    </source>
</evidence>
<protein>
    <submittedName>
        <fullName evidence="3">Sulfite exporter TauE/SafE family protein</fullName>
    </submittedName>
</protein>
<keyword evidence="1" id="KW-1133">Transmembrane helix</keyword>
<feature type="transmembrane region" description="Helical" evidence="1">
    <location>
        <begin position="93"/>
        <end position="111"/>
    </location>
</feature>
<dbReference type="EMBL" id="JBHTCM010000004">
    <property type="protein sequence ID" value="MFC7332151.1"/>
    <property type="molecule type" value="Genomic_DNA"/>
</dbReference>
<evidence type="ECO:0000259" key="2">
    <source>
        <dbReference type="Pfam" id="PF13386"/>
    </source>
</evidence>
<feature type="domain" description="Urease accessory protein UreH-like transmembrane" evidence="2">
    <location>
        <begin position="34"/>
        <end position="255"/>
    </location>
</feature>
<accession>A0ABW2KSC0</accession>
<keyword evidence="1" id="KW-0812">Transmembrane</keyword>
<feature type="transmembrane region" description="Helical" evidence="1">
    <location>
        <begin position="210"/>
        <end position="235"/>
    </location>
</feature>
<feature type="transmembrane region" description="Helical" evidence="1">
    <location>
        <begin position="182"/>
        <end position="204"/>
    </location>
</feature>
<keyword evidence="1" id="KW-0472">Membrane</keyword>
<dbReference type="Proteomes" id="UP001596456">
    <property type="component" value="Unassembled WGS sequence"/>
</dbReference>
<dbReference type="PANTHER" id="PTHR42208:SF1">
    <property type="entry name" value="HEAVY METAL TRANSPORTER"/>
    <property type="match status" value="1"/>
</dbReference>
<comment type="caution">
    <text evidence="3">The sequence shown here is derived from an EMBL/GenBank/DDBJ whole genome shotgun (WGS) entry which is preliminary data.</text>
</comment>
<keyword evidence="4" id="KW-1185">Reference proteome</keyword>
<reference evidence="4" key="1">
    <citation type="journal article" date="2019" name="Int. J. Syst. Evol. Microbiol.">
        <title>The Global Catalogue of Microorganisms (GCM) 10K type strain sequencing project: providing services to taxonomists for standard genome sequencing and annotation.</title>
        <authorList>
            <consortium name="The Broad Institute Genomics Platform"/>
            <consortium name="The Broad Institute Genome Sequencing Center for Infectious Disease"/>
            <person name="Wu L."/>
            <person name="Ma J."/>
        </authorList>
    </citation>
    <scope>NUCLEOTIDE SEQUENCE [LARGE SCALE GENOMIC DNA]</scope>
    <source>
        <strain evidence="4">CGMCC 1.16275</strain>
    </source>
</reference>
<feature type="transmembrane region" description="Helical" evidence="1">
    <location>
        <begin position="247"/>
        <end position="268"/>
    </location>
</feature>
<gene>
    <name evidence="3" type="ORF">ACFQPS_03180</name>
</gene>